<comment type="similarity">
    <text evidence="1">Belongs to the disease resistance NB-LRR family.</text>
</comment>
<dbReference type="InterPro" id="IPR057135">
    <property type="entry name" value="At4g27190-like_LRR"/>
</dbReference>
<dbReference type="InterPro" id="IPR001611">
    <property type="entry name" value="Leu-rich_rpt"/>
</dbReference>
<dbReference type="GO" id="GO:0006952">
    <property type="term" value="P:defense response"/>
    <property type="evidence" value="ECO:0007669"/>
    <property type="project" value="UniProtKB-KW"/>
</dbReference>
<dbReference type="Gene3D" id="1.10.8.430">
    <property type="entry name" value="Helical domain of apoptotic protease-activating factors"/>
    <property type="match status" value="1"/>
</dbReference>
<proteinExistence type="inferred from homology"/>
<dbReference type="Pfam" id="PF23559">
    <property type="entry name" value="WHD_DRP"/>
    <property type="match status" value="1"/>
</dbReference>
<dbReference type="InterPro" id="IPR002182">
    <property type="entry name" value="NB-ARC"/>
</dbReference>
<evidence type="ECO:0000256" key="1">
    <source>
        <dbReference type="ARBA" id="ARBA00008894"/>
    </source>
</evidence>
<keyword evidence="5" id="KW-0067">ATP-binding</keyword>
<evidence type="ECO:0000256" key="3">
    <source>
        <dbReference type="ARBA" id="ARBA00022741"/>
    </source>
</evidence>
<comment type="caution">
    <text evidence="8">The sequence shown here is derived from an EMBL/GenBank/DDBJ whole genome shotgun (WGS) entry which is preliminary data.</text>
</comment>
<dbReference type="GO" id="GO:0043531">
    <property type="term" value="F:ADP binding"/>
    <property type="evidence" value="ECO:0007669"/>
    <property type="project" value="InterPro"/>
</dbReference>
<dbReference type="InterPro" id="IPR058922">
    <property type="entry name" value="WHD_DRP"/>
</dbReference>
<gene>
    <name evidence="8" type="ORF">Sradi_1591000</name>
</gene>
<dbReference type="Gene3D" id="3.40.50.300">
    <property type="entry name" value="P-loop containing nucleotide triphosphate hydrolases"/>
    <property type="match status" value="1"/>
</dbReference>
<name>A0AAW2U9S1_SESRA</name>
<dbReference type="Pfam" id="PF23247">
    <property type="entry name" value="LRR_RPS2"/>
    <property type="match status" value="1"/>
</dbReference>
<dbReference type="Pfam" id="PF13855">
    <property type="entry name" value="LRR_8"/>
    <property type="match status" value="1"/>
</dbReference>
<feature type="region of interest" description="Disordered" evidence="6">
    <location>
        <begin position="1055"/>
        <end position="1086"/>
    </location>
</feature>
<organism evidence="8">
    <name type="scientific">Sesamum radiatum</name>
    <name type="common">Black benniseed</name>
    <dbReference type="NCBI Taxonomy" id="300843"/>
    <lineage>
        <taxon>Eukaryota</taxon>
        <taxon>Viridiplantae</taxon>
        <taxon>Streptophyta</taxon>
        <taxon>Embryophyta</taxon>
        <taxon>Tracheophyta</taxon>
        <taxon>Spermatophyta</taxon>
        <taxon>Magnoliopsida</taxon>
        <taxon>eudicotyledons</taxon>
        <taxon>Gunneridae</taxon>
        <taxon>Pentapetalae</taxon>
        <taxon>asterids</taxon>
        <taxon>lamiids</taxon>
        <taxon>Lamiales</taxon>
        <taxon>Pedaliaceae</taxon>
        <taxon>Sesamum</taxon>
    </lineage>
</organism>
<feature type="domain" description="AAA+ ATPase" evidence="7">
    <location>
        <begin position="207"/>
        <end position="354"/>
    </location>
</feature>
<dbReference type="SUPFAM" id="SSF52047">
    <property type="entry name" value="RNI-like"/>
    <property type="match status" value="1"/>
</dbReference>
<dbReference type="InterPro" id="IPR032675">
    <property type="entry name" value="LRR_dom_sf"/>
</dbReference>
<keyword evidence="2" id="KW-0433">Leucine-rich repeat</keyword>
<evidence type="ECO:0000259" key="7">
    <source>
        <dbReference type="SMART" id="SM00382"/>
    </source>
</evidence>
<evidence type="ECO:0000313" key="8">
    <source>
        <dbReference type="EMBL" id="KAL0413893.1"/>
    </source>
</evidence>
<evidence type="ECO:0000256" key="2">
    <source>
        <dbReference type="ARBA" id="ARBA00022614"/>
    </source>
</evidence>
<dbReference type="InterPro" id="IPR042197">
    <property type="entry name" value="Apaf_helical"/>
</dbReference>
<sequence length="1174" mass="133258">MPFPTPTLMVQSASAIYNLCKDLLLYINGKKHDIEDLEDNLTKLLVEVITILSRKNNIDRILEGSVSKEKSDEYQIVEKQIEVIHKRLTKFITKYQKVTTDLPSAVPEPDALTELPDEDTLKARKMIDELQKRKPKILTRNFFKLAQLSRDVVKLTKDAHGVVDSVKPDNLLVEKKLEVVQMQHIDNYLPLHDRYVADLVRYLSDQNVKRIGITGPVGVGKTTVLRKLNNQLENTTSLSDGKSSFRLEIVIWITFPKELGKKEMIIEKIQDEIMERLKLYGESPNSVNQKAFIISTFLRYKRYIVLMDQVASYIDLNEVGLKEDHLYGKVVIASSNKKLIHRMMDQVVEIKKLSVSEAKTLFENIYGKIEADHNVIAGRIIECCGGLPLLIALVAKYLKDTKSSWYDVKRILQSDSESDDLLSLGGVGNAYKMVYEDLKPNYMKKCLLYGALFPSEHKIYKDYLVECWMAERFIDINDTRRLRATRDRGVTVLKELTDKYLLEWCSDNYVKMPLYCRKVALKQKCPDEENCVIWVPWDNELLSEEIWRKATRMSFICCNSELPEIPGSGNLSTLLLQRNPELVTIGALFFHHMRNLLVLDLHKTGIKTLPKSISSLVSLVSLYLNNCSQLAKLPAEVKGLKKLELLDIRGTSIPGLPDEVGEMVCLRCLRLSFAQIQCQCDSERKDGCLMIPPNIICRLQHLEEFTIETGCCDQGWINIADHVVHELASLHKLTTLSFHFPNVCSLETFVNDSKSWKNTKTHWENNTLRSFKISIGLSGMKHPYSLDFSGSLDERLLRFLTSGEISSVKEVLKQASAFELVGHSVVESLSEFDLENTGALKVCVVQCCDKLLNIVDHGKTDERLEIREETAGAVLQCLEKLHLFDLLSLQSIWKGSVLPGSLSNLKVLTLFGCPELTEILNHELAKALSSLEHLKVENCSTIMDIVKVEISGRQEQPDMSNILHKVEIVELVNLPELQSICRSTSLNWKSLSKTVIRGCSKLKYLSLTLSNAEKLETIQCEASWWTTIQLSHEEKQHFGRLLDFIIMAPPAAVGAHSQGESSSSVRSDYPQDSNNNDSQTYNDNNMMPNEVIISSNGSSNAFATSDIIALDGAKMDHIWMLHKETENGQQDNVENCKLQVEVSCSFQISLLCISKFITFVAFLEHSTIRFYFLK</sequence>
<dbReference type="GO" id="GO:0005524">
    <property type="term" value="F:ATP binding"/>
    <property type="evidence" value="ECO:0007669"/>
    <property type="project" value="UniProtKB-KW"/>
</dbReference>
<dbReference type="Gene3D" id="3.80.10.10">
    <property type="entry name" value="Ribonuclease Inhibitor"/>
    <property type="match status" value="2"/>
</dbReference>
<evidence type="ECO:0000256" key="6">
    <source>
        <dbReference type="SAM" id="MobiDB-lite"/>
    </source>
</evidence>
<keyword evidence="4" id="KW-0611">Plant defense</keyword>
<dbReference type="PRINTS" id="PR00364">
    <property type="entry name" value="DISEASERSIST"/>
</dbReference>
<accession>A0AAW2U9S1</accession>
<dbReference type="EMBL" id="JACGWJ010000006">
    <property type="protein sequence ID" value="KAL0413893.1"/>
    <property type="molecule type" value="Genomic_DNA"/>
</dbReference>
<dbReference type="AlphaFoldDB" id="A0AAW2U9S1"/>
<evidence type="ECO:0000256" key="4">
    <source>
        <dbReference type="ARBA" id="ARBA00022821"/>
    </source>
</evidence>
<dbReference type="SUPFAM" id="SSF52540">
    <property type="entry name" value="P-loop containing nucleoside triphosphate hydrolases"/>
    <property type="match status" value="1"/>
</dbReference>
<reference evidence="8" key="1">
    <citation type="submission" date="2020-06" db="EMBL/GenBank/DDBJ databases">
        <authorList>
            <person name="Li T."/>
            <person name="Hu X."/>
            <person name="Zhang T."/>
            <person name="Song X."/>
            <person name="Zhang H."/>
            <person name="Dai N."/>
            <person name="Sheng W."/>
            <person name="Hou X."/>
            <person name="Wei L."/>
        </authorList>
    </citation>
    <scope>NUCLEOTIDE SEQUENCE</scope>
    <source>
        <strain evidence="8">G02</strain>
        <tissue evidence="8">Leaf</tissue>
    </source>
</reference>
<protein>
    <submittedName>
        <fullName evidence="8">Disease resistance protein</fullName>
    </submittedName>
</protein>
<feature type="compositionally biased region" description="Low complexity" evidence="6">
    <location>
        <begin position="1071"/>
        <end position="1085"/>
    </location>
</feature>
<dbReference type="InterPro" id="IPR003593">
    <property type="entry name" value="AAA+_ATPase"/>
</dbReference>
<dbReference type="PANTHER" id="PTHR33463">
    <property type="entry name" value="NB-ARC DOMAIN-CONTAINING PROTEIN-RELATED"/>
    <property type="match status" value="1"/>
</dbReference>
<keyword evidence="3" id="KW-0547">Nucleotide-binding</keyword>
<dbReference type="PANTHER" id="PTHR33463:SF209">
    <property type="entry name" value="DISEASE RESISTANCE PROTEIN RPS2-LIKE"/>
    <property type="match status" value="1"/>
</dbReference>
<reference evidence="8" key="2">
    <citation type="journal article" date="2024" name="Plant">
        <title>Genomic evolution and insights into agronomic trait innovations of Sesamum species.</title>
        <authorList>
            <person name="Miao H."/>
            <person name="Wang L."/>
            <person name="Qu L."/>
            <person name="Liu H."/>
            <person name="Sun Y."/>
            <person name="Le M."/>
            <person name="Wang Q."/>
            <person name="Wei S."/>
            <person name="Zheng Y."/>
            <person name="Lin W."/>
            <person name="Duan Y."/>
            <person name="Cao H."/>
            <person name="Xiong S."/>
            <person name="Wang X."/>
            <person name="Wei L."/>
            <person name="Li C."/>
            <person name="Ma Q."/>
            <person name="Ju M."/>
            <person name="Zhao R."/>
            <person name="Li G."/>
            <person name="Mu C."/>
            <person name="Tian Q."/>
            <person name="Mei H."/>
            <person name="Zhang T."/>
            <person name="Gao T."/>
            <person name="Zhang H."/>
        </authorList>
    </citation>
    <scope>NUCLEOTIDE SEQUENCE</scope>
    <source>
        <strain evidence="8">G02</strain>
    </source>
</reference>
<evidence type="ECO:0000256" key="5">
    <source>
        <dbReference type="ARBA" id="ARBA00022840"/>
    </source>
</evidence>
<dbReference type="InterPro" id="IPR027417">
    <property type="entry name" value="P-loop_NTPase"/>
</dbReference>
<dbReference type="InterPro" id="IPR050905">
    <property type="entry name" value="Plant_NBS-LRR"/>
</dbReference>
<dbReference type="Pfam" id="PF00931">
    <property type="entry name" value="NB-ARC"/>
    <property type="match status" value="1"/>
</dbReference>
<dbReference type="SMART" id="SM00382">
    <property type="entry name" value="AAA"/>
    <property type="match status" value="1"/>
</dbReference>